<dbReference type="InterPro" id="IPR045866">
    <property type="entry name" value="FAM210A/B-like"/>
</dbReference>
<evidence type="ECO:0000256" key="1">
    <source>
        <dbReference type="SAM" id="MobiDB-lite"/>
    </source>
</evidence>
<accession>A0A0B6ZR70</accession>
<feature type="compositionally biased region" description="Low complexity" evidence="1">
    <location>
        <begin position="151"/>
        <end position="171"/>
    </location>
</feature>
<feature type="transmembrane region" description="Helical" evidence="2">
    <location>
        <begin position="328"/>
        <end position="345"/>
    </location>
</feature>
<dbReference type="EMBL" id="HACG01024002">
    <property type="protein sequence ID" value="CEK70867.1"/>
    <property type="molecule type" value="Transcribed_RNA"/>
</dbReference>
<evidence type="ECO:0000259" key="3">
    <source>
        <dbReference type="Pfam" id="PF06916"/>
    </source>
</evidence>
<feature type="domain" description="DUF1279" evidence="3">
    <location>
        <begin position="276"/>
        <end position="363"/>
    </location>
</feature>
<organism evidence="4">
    <name type="scientific">Arion vulgaris</name>
    <dbReference type="NCBI Taxonomy" id="1028688"/>
    <lineage>
        <taxon>Eukaryota</taxon>
        <taxon>Metazoa</taxon>
        <taxon>Spiralia</taxon>
        <taxon>Lophotrochozoa</taxon>
        <taxon>Mollusca</taxon>
        <taxon>Gastropoda</taxon>
        <taxon>Heterobranchia</taxon>
        <taxon>Euthyneura</taxon>
        <taxon>Panpulmonata</taxon>
        <taxon>Eupulmonata</taxon>
        <taxon>Stylommatophora</taxon>
        <taxon>Helicina</taxon>
        <taxon>Arionoidea</taxon>
        <taxon>Arionidae</taxon>
        <taxon>Arion</taxon>
    </lineage>
</organism>
<keyword evidence="2" id="KW-0472">Membrane</keyword>
<feature type="compositionally biased region" description="Basic and acidic residues" evidence="1">
    <location>
        <begin position="260"/>
        <end position="272"/>
    </location>
</feature>
<feature type="transmembrane region" description="Helical" evidence="2">
    <location>
        <begin position="285"/>
        <end position="308"/>
    </location>
</feature>
<evidence type="ECO:0000313" key="4">
    <source>
        <dbReference type="EMBL" id="CEK70867.1"/>
    </source>
</evidence>
<dbReference type="PANTHER" id="PTHR21377:SF0">
    <property type="entry name" value="PROTEIN FAM210B, MITOCHONDRIAL"/>
    <property type="match status" value="1"/>
</dbReference>
<feature type="region of interest" description="Disordered" evidence="1">
    <location>
        <begin position="151"/>
        <end position="172"/>
    </location>
</feature>
<dbReference type="PANTHER" id="PTHR21377">
    <property type="entry name" value="PROTEIN FAM210B, MITOCHONDRIAL"/>
    <property type="match status" value="1"/>
</dbReference>
<sequence>GSCICYLDIVKYYNRSWPCIFNSEYDKAVLIIRQFNQMFTAANIARLTQSGLINHRIYLCLSHRIRSCWYSVDADRNDNTFTLSKDACPQGIQGDDCVTFKLWLESCRRYGLGDCNDQLQGIQSGRKTLSEVIAEQDKLVAEIAAQYRAASQRDSTQSSSHQSVQDSVTTSLDVDTPCPQGVQGSDCASFKLWLENCHRFGLQDNAHQFESFKAGRKTLVEIFSDQDQMIRTAAADVIRKASNQKRSYSTSAKINPEIDDSIKPDSPEEKPLTQRQKLQRAVKEYGSTVIVFHVTISLVSLGFFYLLVSSGIDVVGLLMKLDIGGSLLQNKLAAGTGTFVVAYAVHKVFAPVRIATTLTATPFIVRYLRKINFLKVPQHSKSK</sequence>
<name>A0A0B6ZR70_9EUPU</name>
<dbReference type="AlphaFoldDB" id="A0A0B6ZR70"/>
<reference evidence="4" key="1">
    <citation type="submission" date="2014-12" db="EMBL/GenBank/DDBJ databases">
        <title>Insight into the proteome of Arion vulgaris.</title>
        <authorList>
            <person name="Aradska J."/>
            <person name="Bulat T."/>
            <person name="Smidak R."/>
            <person name="Sarate P."/>
            <person name="Gangsoo J."/>
            <person name="Sialana F."/>
            <person name="Bilban M."/>
            <person name="Lubec G."/>
        </authorList>
    </citation>
    <scope>NUCLEOTIDE SEQUENCE</scope>
    <source>
        <tissue evidence="4">Skin</tissue>
    </source>
</reference>
<keyword evidence="2" id="KW-0812">Transmembrane</keyword>
<keyword evidence="2" id="KW-1133">Transmembrane helix</keyword>
<gene>
    <name evidence="4" type="primary">ORF75937</name>
</gene>
<evidence type="ECO:0000256" key="2">
    <source>
        <dbReference type="SAM" id="Phobius"/>
    </source>
</evidence>
<proteinExistence type="predicted"/>
<dbReference type="Pfam" id="PF06916">
    <property type="entry name" value="FAM210A-B_dom"/>
    <property type="match status" value="1"/>
</dbReference>
<protein>
    <recommendedName>
        <fullName evidence="3">DUF1279 domain-containing protein</fullName>
    </recommendedName>
</protein>
<dbReference type="GO" id="GO:0005739">
    <property type="term" value="C:mitochondrion"/>
    <property type="evidence" value="ECO:0007669"/>
    <property type="project" value="TreeGrafter"/>
</dbReference>
<dbReference type="InterPro" id="IPR009688">
    <property type="entry name" value="FAM210A/B-like_dom"/>
</dbReference>
<feature type="region of interest" description="Disordered" evidence="1">
    <location>
        <begin position="248"/>
        <end position="272"/>
    </location>
</feature>
<feature type="non-terminal residue" evidence="4">
    <location>
        <position position="1"/>
    </location>
</feature>